<dbReference type="SUPFAM" id="SSF81343">
    <property type="entry name" value="Fumarate reductase respiratory complex transmembrane subunits"/>
    <property type="match status" value="1"/>
</dbReference>
<evidence type="ECO:0000256" key="4">
    <source>
        <dbReference type="ARBA" id="ARBA00005163"/>
    </source>
</evidence>
<dbReference type="InterPro" id="IPR014312">
    <property type="entry name" value="Succ_DH_anchor"/>
</dbReference>
<dbReference type="GO" id="GO:0016020">
    <property type="term" value="C:membrane"/>
    <property type="evidence" value="ECO:0007669"/>
    <property type="project" value="UniProtKB-SubCell"/>
</dbReference>
<evidence type="ECO:0000256" key="14">
    <source>
        <dbReference type="ARBA" id="ARBA00023004"/>
    </source>
</evidence>
<dbReference type="CDD" id="cd03495">
    <property type="entry name" value="SQR_TypeC_SdhD_like"/>
    <property type="match status" value="1"/>
</dbReference>
<dbReference type="GO" id="GO:0046872">
    <property type="term" value="F:metal ion binding"/>
    <property type="evidence" value="ECO:0007669"/>
    <property type="project" value="UniProtKB-KW"/>
</dbReference>
<dbReference type="GO" id="GO:0006099">
    <property type="term" value="P:tricarboxylic acid cycle"/>
    <property type="evidence" value="ECO:0007669"/>
    <property type="project" value="UniProtKB-UniPathway"/>
</dbReference>
<gene>
    <name evidence="17" type="primary">sdhD</name>
    <name evidence="17" type="ORF">DX908_09675</name>
</gene>
<dbReference type="InterPro" id="IPR034804">
    <property type="entry name" value="SQR/QFR_C/D"/>
</dbReference>
<evidence type="ECO:0000256" key="3">
    <source>
        <dbReference type="ARBA" id="ARBA00004141"/>
    </source>
</evidence>
<comment type="caution">
    <text evidence="17">The sequence shown here is derived from an EMBL/GenBank/DDBJ whole genome shotgun (WGS) entry which is preliminary data.</text>
</comment>
<evidence type="ECO:0000256" key="9">
    <source>
        <dbReference type="ARBA" id="ARBA00022617"/>
    </source>
</evidence>
<comment type="subcellular location">
    <subcellularLocation>
        <location evidence="3">Membrane</location>
        <topology evidence="3">Multi-pass membrane protein</topology>
    </subcellularLocation>
</comment>
<keyword evidence="18" id="KW-1185">Reference proteome</keyword>
<evidence type="ECO:0000256" key="6">
    <source>
        <dbReference type="ARBA" id="ARBA00019425"/>
    </source>
</evidence>
<evidence type="ECO:0000256" key="11">
    <source>
        <dbReference type="ARBA" id="ARBA00022723"/>
    </source>
</evidence>
<comment type="function">
    <text evidence="2">Membrane-anchoring subunit of succinate dehydrogenase (SDH).</text>
</comment>
<evidence type="ECO:0000256" key="1">
    <source>
        <dbReference type="ARBA" id="ARBA00001971"/>
    </source>
</evidence>
<sequence>MANKSTKHFNHQRFTAMIQIPLVVWFIISVVRLIGASWTEFTAWAGEPLTALLLVIFILSIFYHMRLGMDEVIEDYIHKPAARSRLLMLNKVFAVILGFTALFSVIVITLNGTH</sequence>
<feature type="transmembrane region" description="Helical" evidence="16">
    <location>
        <begin position="86"/>
        <end position="110"/>
    </location>
</feature>
<dbReference type="EMBL" id="QUQO01000001">
    <property type="protein sequence ID" value="RFB05507.1"/>
    <property type="molecule type" value="Genomic_DNA"/>
</dbReference>
<dbReference type="Proteomes" id="UP000264589">
    <property type="component" value="Unassembled WGS sequence"/>
</dbReference>
<feature type="transmembrane region" description="Helical" evidence="16">
    <location>
        <begin position="41"/>
        <end position="65"/>
    </location>
</feature>
<feature type="transmembrane region" description="Helical" evidence="16">
    <location>
        <begin position="14"/>
        <end position="35"/>
    </location>
</feature>
<protein>
    <recommendedName>
        <fullName evidence="6">Succinate dehydrogenase hydrophobic membrane anchor subunit</fullName>
    </recommendedName>
</protein>
<dbReference type="Gene3D" id="1.20.1300.10">
    <property type="entry name" value="Fumarate reductase/succinate dehydrogenase, transmembrane subunit"/>
    <property type="match status" value="1"/>
</dbReference>
<dbReference type="UniPathway" id="UPA00223"/>
<keyword evidence="13 16" id="KW-1133">Transmembrane helix</keyword>
<name>A0A371RJ78_9PROT</name>
<comment type="pathway">
    <text evidence="4">Carbohydrate metabolism; tricarboxylic acid cycle.</text>
</comment>
<evidence type="ECO:0000256" key="12">
    <source>
        <dbReference type="ARBA" id="ARBA00022982"/>
    </source>
</evidence>
<dbReference type="NCBIfam" id="TIGR02968">
    <property type="entry name" value="succ_dehyd_anc"/>
    <property type="match status" value="1"/>
</dbReference>
<evidence type="ECO:0000256" key="8">
    <source>
        <dbReference type="ARBA" id="ARBA00022532"/>
    </source>
</evidence>
<dbReference type="RefSeq" id="WP_116392140.1">
    <property type="nucleotide sequence ID" value="NZ_QUQO01000001.1"/>
</dbReference>
<keyword evidence="14" id="KW-0408">Iron</keyword>
<evidence type="ECO:0000256" key="16">
    <source>
        <dbReference type="SAM" id="Phobius"/>
    </source>
</evidence>
<comment type="subunit">
    <text evidence="5">Part of an enzyme complex containing four subunits: a flavoprotein, an iron-sulfur protein, plus two membrane-anchoring proteins, SdhC and SdhD.</text>
</comment>
<keyword evidence="7" id="KW-0813">Transport</keyword>
<keyword evidence="8" id="KW-0816">Tricarboxylic acid cycle</keyword>
<evidence type="ECO:0000256" key="2">
    <source>
        <dbReference type="ARBA" id="ARBA00004050"/>
    </source>
</evidence>
<dbReference type="InParanoid" id="A0A371RJ78"/>
<evidence type="ECO:0000313" key="18">
    <source>
        <dbReference type="Proteomes" id="UP000264589"/>
    </source>
</evidence>
<evidence type="ECO:0000256" key="10">
    <source>
        <dbReference type="ARBA" id="ARBA00022692"/>
    </source>
</evidence>
<evidence type="ECO:0000256" key="15">
    <source>
        <dbReference type="ARBA" id="ARBA00023136"/>
    </source>
</evidence>
<comment type="cofactor">
    <cofactor evidence="1">
        <name>heme</name>
        <dbReference type="ChEBI" id="CHEBI:30413"/>
    </cofactor>
</comment>
<accession>A0A371RJ78</accession>
<organism evidence="17 18">
    <name type="scientific">Parvularcula marina</name>
    <dbReference type="NCBI Taxonomy" id="2292771"/>
    <lineage>
        <taxon>Bacteria</taxon>
        <taxon>Pseudomonadati</taxon>
        <taxon>Pseudomonadota</taxon>
        <taxon>Alphaproteobacteria</taxon>
        <taxon>Parvularculales</taxon>
        <taxon>Parvularculaceae</taxon>
        <taxon>Parvularcula</taxon>
    </lineage>
</organism>
<dbReference type="AlphaFoldDB" id="A0A371RJ78"/>
<dbReference type="InterPro" id="IPR000701">
    <property type="entry name" value="SuccDH_FuR_B_TM-su"/>
</dbReference>
<evidence type="ECO:0000256" key="7">
    <source>
        <dbReference type="ARBA" id="ARBA00022448"/>
    </source>
</evidence>
<evidence type="ECO:0000256" key="13">
    <source>
        <dbReference type="ARBA" id="ARBA00022989"/>
    </source>
</evidence>
<evidence type="ECO:0000256" key="5">
    <source>
        <dbReference type="ARBA" id="ARBA00011558"/>
    </source>
</evidence>
<dbReference type="GO" id="GO:0020037">
    <property type="term" value="F:heme binding"/>
    <property type="evidence" value="ECO:0007669"/>
    <property type="project" value="InterPro"/>
</dbReference>
<evidence type="ECO:0000313" key="17">
    <source>
        <dbReference type="EMBL" id="RFB05507.1"/>
    </source>
</evidence>
<dbReference type="OrthoDB" id="9809280at2"/>
<keyword evidence="15 16" id="KW-0472">Membrane</keyword>
<keyword evidence="11" id="KW-0479">Metal-binding</keyword>
<keyword evidence="10 16" id="KW-0812">Transmembrane</keyword>
<keyword evidence="12" id="KW-0249">Electron transport</keyword>
<proteinExistence type="predicted"/>
<reference evidence="17 18" key="1">
    <citation type="submission" date="2018-08" db="EMBL/GenBank/DDBJ databases">
        <title>Parvularcula sp. SM1705, isolated from surface water of the South Sea China.</title>
        <authorList>
            <person name="Sun L."/>
        </authorList>
    </citation>
    <scope>NUCLEOTIDE SEQUENCE [LARGE SCALE GENOMIC DNA]</scope>
    <source>
        <strain evidence="17 18">SM1705</strain>
    </source>
</reference>
<dbReference type="Pfam" id="PF01127">
    <property type="entry name" value="Sdh_cyt"/>
    <property type="match status" value="1"/>
</dbReference>
<keyword evidence="9" id="KW-0349">Heme</keyword>